<comment type="subcellular location">
    <subcellularLocation>
        <location evidence="1">Cytoplasm</location>
    </subcellularLocation>
</comment>
<sequence>MMVAADKEEEVRKIGQAGTLESNDVMITVVPGKAGSGVFIELTSIVKDQYGDAIRRTLLDVVAEQGSRDLYITVADRGALDCTIRARLLTALTRAGAVGKKGVV</sequence>
<dbReference type="InterPro" id="IPR006495">
    <property type="entry name" value="CitD"/>
</dbReference>
<organism evidence="4 5">
    <name type="scientific">Pelosinus propionicus DSM 13327</name>
    <dbReference type="NCBI Taxonomy" id="1123291"/>
    <lineage>
        <taxon>Bacteria</taxon>
        <taxon>Bacillati</taxon>
        <taxon>Bacillota</taxon>
        <taxon>Negativicutes</taxon>
        <taxon>Selenomonadales</taxon>
        <taxon>Sporomusaceae</taxon>
        <taxon>Pelosinus</taxon>
    </lineage>
</organism>
<evidence type="ECO:0000256" key="2">
    <source>
        <dbReference type="ARBA" id="ARBA00022490"/>
    </source>
</evidence>
<dbReference type="NCBIfam" id="NF009726">
    <property type="entry name" value="PRK13253.1"/>
    <property type="match status" value="1"/>
</dbReference>
<dbReference type="NCBIfam" id="TIGR01608">
    <property type="entry name" value="citD"/>
    <property type="match status" value="1"/>
</dbReference>
<reference evidence="5" key="1">
    <citation type="submission" date="2016-10" db="EMBL/GenBank/DDBJ databases">
        <authorList>
            <person name="Varghese N."/>
            <person name="Submissions S."/>
        </authorList>
    </citation>
    <scope>NUCLEOTIDE SEQUENCE [LARGE SCALE GENOMIC DNA]</scope>
    <source>
        <strain evidence="5">DSM 13327</strain>
    </source>
</reference>
<gene>
    <name evidence="4" type="ORF">SAMN04490355_106223</name>
</gene>
<dbReference type="AlphaFoldDB" id="A0A1I4PEM1"/>
<proteinExistence type="predicted"/>
<keyword evidence="2" id="KW-0963">Cytoplasm</keyword>
<dbReference type="Pfam" id="PF06857">
    <property type="entry name" value="ACP"/>
    <property type="match status" value="1"/>
</dbReference>
<keyword evidence="3" id="KW-0597">Phosphoprotein</keyword>
<evidence type="ECO:0000256" key="1">
    <source>
        <dbReference type="ARBA" id="ARBA00004496"/>
    </source>
</evidence>
<dbReference type="InterPro" id="IPR023439">
    <property type="entry name" value="Mal_deCO2ase/Cit_lyase_ACP"/>
</dbReference>
<dbReference type="OrthoDB" id="9798736at2"/>
<dbReference type="GO" id="GO:0016829">
    <property type="term" value="F:lyase activity"/>
    <property type="evidence" value="ECO:0007669"/>
    <property type="project" value="UniProtKB-KW"/>
</dbReference>
<keyword evidence="4" id="KW-0456">Lyase</keyword>
<dbReference type="RefSeq" id="WP_090943223.1">
    <property type="nucleotide sequence ID" value="NZ_FOTS01000062.1"/>
</dbReference>
<dbReference type="Proteomes" id="UP000199520">
    <property type="component" value="Unassembled WGS sequence"/>
</dbReference>
<evidence type="ECO:0000313" key="5">
    <source>
        <dbReference type="Proteomes" id="UP000199520"/>
    </source>
</evidence>
<keyword evidence="5" id="KW-1185">Reference proteome</keyword>
<evidence type="ECO:0000313" key="4">
    <source>
        <dbReference type="EMBL" id="SFM26198.1"/>
    </source>
</evidence>
<protein>
    <submittedName>
        <fullName evidence="4">Citrate lyase subunit gamma (Acyl carrier protein)</fullName>
    </submittedName>
</protein>
<accession>A0A1I4PEM1</accession>
<dbReference type="EMBL" id="FOTS01000062">
    <property type="protein sequence ID" value="SFM26198.1"/>
    <property type="molecule type" value="Genomic_DNA"/>
</dbReference>
<evidence type="ECO:0000256" key="3">
    <source>
        <dbReference type="ARBA" id="ARBA00022553"/>
    </source>
</evidence>
<dbReference type="STRING" id="1123291.SAMN04490355_106223"/>
<name>A0A1I4PEM1_9FIRM</name>
<dbReference type="GO" id="GO:0005737">
    <property type="term" value="C:cytoplasm"/>
    <property type="evidence" value="ECO:0007669"/>
    <property type="project" value="UniProtKB-SubCell"/>
</dbReference>